<evidence type="ECO:0000313" key="3">
    <source>
        <dbReference type="Proteomes" id="UP000831113"/>
    </source>
</evidence>
<feature type="signal peptide" evidence="1">
    <location>
        <begin position="1"/>
        <end position="18"/>
    </location>
</feature>
<keyword evidence="3" id="KW-1185">Reference proteome</keyword>
<organism evidence="2 3">
    <name type="scientific">Hymenobacter tibetensis</name>
    <dbReference type="NCBI Taxonomy" id="497967"/>
    <lineage>
        <taxon>Bacteria</taxon>
        <taxon>Pseudomonadati</taxon>
        <taxon>Bacteroidota</taxon>
        <taxon>Cytophagia</taxon>
        <taxon>Cytophagales</taxon>
        <taxon>Hymenobacteraceae</taxon>
        <taxon>Hymenobacter</taxon>
    </lineage>
</organism>
<gene>
    <name evidence="2" type="ORF">MTX78_21475</name>
</gene>
<keyword evidence="1" id="KW-0732">Signal</keyword>
<feature type="chain" id="PRO_5045503755" evidence="1">
    <location>
        <begin position="19"/>
        <end position="159"/>
    </location>
</feature>
<reference evidence="2 3" key="1">
    <citation type="submission" date="2022-03" db="EMBL/GenBank/DDBJ databases">
        <title>Hymenobactersp. isolated from the air.</title>
        <authorList>
            <person name="Won M."/>
            <person name="Kwon S.-W."/>
        </authorList>
    </citation>
    <scope>NUCLEOTIDE SEQUENCE [LARGE SCALE GENOMIC DNA]</scope>
    <source>
        <strain evidence="2 3">KACC 21982</strain>
    </source>
</reference>
<evidence type="ECO:0000256" key="1">
    <source>
        <dbReference type="SAM" id="SignalP"/>
    </source>
</evidence>
<sequence length="159" mass="17420">MKYLLCLWVALTACSAPARDIKGYKYRLSVTTSNFKLASYRDTVKLVMSVDAANSDRLTSYTWVAPYSVENSDGLQNSAGILAASAADSVFYYVQQIFSQIPITSGNTLIPSITDGPETKIDVVTEADSHATITFSNAAIPSAYYKLLRLMERQPIEGQ</sequence>
<dbReference type="Proteomes" id="UP000831113">
    <property type="component" value="Chromosome"/>
</dbReference>
<proteinExistence type="predicted"/>
<protein>
    <submittedName>
        <fullName evidence="2">Uncharacterized protein</fullName>
    </submittedName>
</protein>
<name>A0ABY4CWM7_9BACT</name>
<accession>A0ABY4CWM7</accession>
<dbReference type="RefSeq" id="WP_243798206.1">
    <property type="nucleotide sequence ID" value="NZ_CP094669.1"/>
</dbReference>
<evidence type="ECO:0000313" key="2">
    <source>
        <dbReference type="EMBL" id="UOG74676.1"/>
    </source>
</evidence>
<dbReference type="EMBL" id="CP094669">
    <property type="protein sequence ID" value="UOG74676.1"/>
    <property type="molecule type" value="Genomic_DNA"/>
</dbReference>